<dbReference type="Pfam" id="PF07927">
    <property type="entry name" value="HicA_toxin"/>
    <property type="match status" value="1"/>
</dbReference>
<reference evidence="8" key="2">
    <citation type="submission" date="2023-02" db="EMBL/GenBank/DDBJ databases">
        <authorList>
            <person name="Rayyan A."/>
            <person name="Meyer T."/>
            <person name="Kyndt J.A."/>
        </authorList>
    </citation>
    <scope>NUCLEOTIDE SEQUENCE</scope>
    <source>
        <strain evidence="8">DSM 9987</strain>
    </source>
</reference>
<protein>
    <submittedName>
        <fullName evidence="8">Type II toxin-antitoxin system HicA family toxin</fullName>
    </submittedName>
</protein>
<keyword evidence="4" id="KW-0255">Endonuclease</keyword>
<keyword evidence="2" id="KW-1277">Toxin-antitoxin system</keyword>
<comment type="similarity">
    <text evidence="1">Belongs to the HicA mRNA interferase family.</text>
</comment>
<proteinExistence type="inferred from homology"/>
<dbReference type="Gene3D" id="3.30.920.30">
    <property type="entry name" value="Hypothetical protein"/>
    <property type="match status" value="1"/>
</dbReference>
<sequence length="88" mass="9894">MVSRRALIGIYERVLSGEGTVSFRDFESLLLALGFVLKAQKGSHRIWLNPAVGRPFPVQPDGSNAKRYQVRQLRDIIRRCNLTLGPGE</sequence>
<dbReference type="RefSeq" id="WP_272780222.1">
    <property type="nucleotide sequence ID" value="NZ_JAQQLI010000071.1"/>
</dbReference>
<evidence type="ECO:0000256" key="7">
    <source>
        <dbReference type="ARBA" id="ARBA00023016"/>
    </source>
</evidence>
<keyword evidence="6" id="KW-0694">RNA-binding</keyword>
<evidence type="ECO:0000256" key="6">
    <source>
        <dbReference type="ARBA" id="ARBA00022884"/>
    </source>
</evidence>
<organism evidence="8 9">
    <name type="scientific">Rhodoplanes tepidamans</name>
    <name type="common">Rhodoplanes cryptolactis</name>
    <dbReference type="NCBI Taxonomy" id="200616"/>
    <lineage>
        <taxon>Bacteria</taxon>
        <taxon>Pseudomonadati</taxon>
        <taxon>Pseudomonadota</taxon>
        <taxon>Alphaproteobacteria</taxon>
        <taxon>Hyphomicrobiales</taxon>
        <taxon>Nitrobacteraceae</taxon>
        <taxon>Rhodoplanes</taxon>
    </lineage>
</organism>
<name>A0ABT5JJ70_RHOTP</name>
<comment type="caution">
    <text evidence="8">The sequence shown here is derived from an EMBL/GenBank/DDBJ whole genome shotgun (WGS) entry which is preliminary data.</text>
</comment>
<dbReference type="EMBL" id="JAQQLI010000071">
    <property type="protein sequence ID" value="MDC7789396.1"/>
    <property type="molecule type" value="Genomic_DNA"/>
</dbReference>
<dbReference type="Proteomes" id="UP001165652">
    <property type="component" value="Unassembled WGS sequence"/>
</dbReference>
<evidence type="ECO:0000256" key="4">
    <source>
        <dbReference type="ARBA" id="ARBA00022759"/>
    </source>
</evidence>
<dbReference type="SUPFAM" id="SSF54786">
    <property type="entry name" value="YcfA/nrd intein domain"/>
    <property type="match status" value="1"/>
</dbReference>
<accession>A0ABT5JJ70</accession>
<dbReference type="InterPro" id="IPR038570">
    <property type="entry name" value="HicA_sf"/>
</dbReference>
<gene>
    <name evidence="8" type="ORF">PQJ73_27255</name>
</gene>
<evidence type="ECO:0000256" key="3">
    <source>
        <dbReference type="ARBA" id="ARBA00022722"/>
    </source>
</evidence>
<evidence type="ECO:0000256" key="5">
    <source>
        <dbReference type="ARBA" id="ARBA00022801"/>
    </source>
</evidence>
<keyword evidence="7" id="KW-0346">Stress response</keyword>
<evidence type="ECO:0000313" key="9">
    <source>
        <dbReference type="Proteomes" id="UP001165652"/>
    </source>
</evidence>
<dbReference type="InterPro" id="IPR012933">
    <property type="entry name" value="HicA_mRNA_interferase"/>
</dbReference>
<keyword evidence="5" id="KW-0378">Hydrolase</keyword>
<evidence type="ECO:0000256" key="2">
    <source>
        <dbReference type="ARBA" id="ARBA00022649"/>
    </source>
</evidence>
<keyword evidence="3" id="KW-0540">Nuclease</keyword>
<keyword evidence="9" id="KW-1185">Reference proteome</keyword>
<evidence type="ECO:0000256" key="1">
    <source>
        <dbReference type="ARBA" id="ARBA00006620"/>
    </source>
</evidence>
<reference evidence="8" key="1">
    <citation type="journal article" date="2023" name="Microbiol Resour">
        <title>Genome Sequences of Rhodoplanes serenus and Two Thermotolerant Strains, Rhodoplanes tepidamans and 'Rhodoplanes cryptolactis,' Further Refine the Genus.</title>
        <authorList>
            <person name="Rayyan A.A."/>
            <person name="Kyndt J.A."/>
        </authorList>
    </citation>
    <scope>NUCLEOTIDE SEQUENCE</scope>
    <source>
        <strain evidence="8">DSM 9987</strain>
    </source>
</reference>
<evidence type="ECO:0000313" key="8">
    <source>
        <dbReference type="EMBL" id="MDC7789396.1"/>
    </source>
</evidence>